<gene>
    <name evidence="1" type="ORF">BSFP_000060</name>
</gene>
<sequence length="150" mass="17054">MASKNEHLTAILAMRVSWTTVDEMQAKRLAMVRAQIDKLTEELDREGYTVPTRDLSTEKPNPKISAREKLVREDSQLTRRLGLGAQRTKGGRAKVADSPMEKRKELWEQWADHCRANLIHGLWLHLANEANCAIASDHVFATDNPRELPT</sequence>
<name>A0A1Y1BB62_9BURK</name>
<organism evidence="1 2">
    <name type="scientific">Burkholderia stabilis</name>
    <dbReference type="NCBI Taxonomy" id="95485"/>
    <lineage>
        <taxon>Bacteria</taxon>
        <taxon>Pseudomonadati</taxon>
        <taxon>Pseudomonadota</taxon>
        <taxon>Betaproteobacteria</taxon>
        <taxon>Burkholderiales</taxon>
        <taxon>Burkholderiaceae</taxon>
        <taxon>Burkholderia</taxon>
        <taxon>Burkholderia cepacia complex</taxon>
    </lineage>
</organism>
<evidence type="ECO:0000313" key="1">
    <source>
        <dbReference type="EMBL" id="BAX57220.1"/>
    </source>
</evidence>
<dbReference type="AlphaFoldDB" id="A0A1Y1BB62"/>
<dbReference type="EMBL" id="AP018111">
    <property type="protein sequence ID" value="BAX57220.1"/>
    <property type="molecule type" value="Genomic_DNA"/>
</dbReference>
<evidence type="ECO:0000313" key="2">
    <source>
        <dbReference type="Proteomes" id="UP000218432"/>
    </source>
</evidence>
<reference evidence="1 2" key="1">
    <citation type="journal article" date="2017" name="Genome Announc.">
        <title>Complete Genome Sequence of Burkholderia stabilis FERMP-21014.</title>
        <authorList>
            <person name="Konishi K."/>
            <person name="Kumagai T."/>
            <person name="Sakasegawa S."/>
            <person name="Tamura T."/>
        </authorList>
    </citation>
    <scope>NUCLEOTIDE SEQUENCE [LARGE SCALE GENOMIC DNA]</scope>
    <source>
        <strain evidence="1 2">FERMP-21014</strain>
    </source>
</reference>
<proteinExistence type="predicted"/>
<protein>
    <submittedName>
        <fullName evidence="1">Uncharacterized protein</fullName>
    </submittedName>
</protein>
<dbReference type="Proteomes" id="UP000218432">
    <property type="component" value="Chromosome 1"/>
</dbReference>
<accession>A0A1Y1BB62</accession>